<evidence type="ECO:0000313" key="1">
    <source>
        <dbReference type="EMBL" id="SFP81334.1"/>
    </source>
</evidence>
<dbReference type="RefSeq" id="WP_262507564.1">
    <property type="nucleotide sequence ID" value="NZ_FOXS01000001.1"/>
</dbReference>
<gene>
    <name evidence="1" type="ORF">SAMN04515668_0437</name>
</gene>
<organism evidence="1 2">
    <name type="scientific">Hymenobacter arizonensis</name>
    <name type="common">Siccationidurans arizonensis</name>
    <dbReference type="NCBI Taxonomy" id="1227077"/>
    <lineage>
        <taxon>Bacteria</taxon>
        <taxon>Pseudomonadati</taxon>
        <taxon>Bacteroidota</taxon>
        <taxon>Cytophagia</taxon>
        <taxon>Cytophagales</taxon>
        <taxon>Hymenobacteraceae</taxon>
        <taxon>Hymenobacter</taxon>
    </lineage>
</organism>
<keyword evidence="2" id="KW-1185">Reference proteome</keyword>
<evidence type="ECO:0000313" key="2">
    <source>
        <dbReference type="Proteomes" id="UP000199029"/>
    </source>
</evidence>
<reference evidence="2" key="1">
    <citation type="submission" date="2016-10" db="EMBL/GenBank/DDBJ databases">
        <authorList>
            <person name="Varghese N."/>
            <person name="Submissions S."/>
        </authorList>
    </citation>
    <scope>NUCLEOTIDE SEQUENCE [LARGE SCALE GENOMIC DNA]</scope>
    <source>
        <strain evidence="2">OR362-8,ATCC BAA-1266,JCM 13504</strain>
    </source>
</reference>
<dbReference type="AlphaFoldDB" id="A0A1I5TE75"/>
<proteinExistence type="predicted"/>
<dbReference type="EMBL" id="FOXS01000001">
    <property type="protein sequence ID" value="SFP81334.1"/>
    <property type="molecule type" value="Genomic_DNA"/>
</dbReference>
<dbReference type="Proteomes" id="UP000199029">
    <property type="component" value="Unassembled WGS sequence"/>
</dbReference>
<name>A0A1I5TE75_HYMAR</name>
<accession>A0A1I5TE75</accession>
<protein>
    <submittedName>
        <fullName evidence="1">Uncharacterized protein</fullName>
    </submittedName>
</protein>
<sequence length="40" mass="4414">MMPVPTLLPNAAPGWAACRICSRLVVERNHGLWVRGREVG</sequence>